<protein>
    <submittedName>
        <fullName evidence="2">Uncharacterized protein</fullName>
    </submittedName>
</protein>
<dbReference type="RefSeq" id="WP_137058469.1">
    <property type="nucleotide sequence ID" value="NZ_CP092833.1"/>
</dbReference>
<evidence type="ECO:0000313" key="2">
    <source>
        <dbReference type="EMBL" id="TKI82609.1"/>
    </source>
</evidence>
<name>A0A4U3A5J2_BACMY</name>
<reference evidence="2 3" key="1">
    <citation type="journal article" date="2019" name="Environ. Microbiol.">
        <title>An active ?-lactamase is a part of an orchestrated cell wall stress resistance network of Bacillus subtilis and related rhizosphere species.</title>
        <authorList>
            <person name="Bucher T."/>
            <person name="Keren-Paz A."/>
            <person name="Hausser J."/>
            <person name="Olender T."/>
            <person name="Cytryn E."/>
            <person name="Kolodkin-Gal I."/>
        </authorList>
    </citation>
    <scope>NUCLEOTIDE SEQUENCE [LARGE SCALE GENOMIC DNA]</scope>
    <source>
        <strain evidence="2 3">I186</strain>
    </source>
</reference>
<dbReference type="EMBL" id="SZOD01000530">
    <property type="protein sequence ID" value="TKI82609.1"/>
    <property type="molecule type" value="Genomic_DNA"/>
</dbReference>
<keyword evidence="1" id="KW-1133">Transmembrane helix</keyword>
<keyword evidence="1" id="KW-0812">Transmembrane</keyword>
<comment type="caution">
    <text evidence="2">The sequence shown here is derived from an EMBL/GenBank/DDBJ whole genome shotgun (WGS) entry which is preliminary data.</text>
</comment>
<dbReference type="AlphaFoldDB" id="A0A4U3A5J2"/>
<feature type="transmembrane region" description="Helical" evidence="1">
    <location>
        <begin position="54"/>
        <end position="86"/>
    </location>
</feature>
<proteinExistence type="predicted"/>
<evidence type="ECO:0000313" key="3">
    <source>
        <dbReference type="Proteomes" id="UP000305524"/>
    </source>
</evidence>
<gene>
    <name evidence="2" type="ORF">FC701_20820</name>
</gene>
<sequence length="292" mass="33451">MEKSFSNLIASDDKEIVTETIMIKDNILKFNDITLHLSNIAVVYAGKKKLRIPYLAIVIFLISCFFMFQIPLVGFIGGIGSGLYIWSVYKSYLSNNLYLNFQMNSGQYYRIYFSDKSFLEKAKSIVENSFNNKNMEYIVKIEEQKIVYGNDYKVNGDNNVIDTTIQEGANVNSHNKDSFNKRNEDNSVKIRDIKDSSINGANFGNNNNLKTNKVDNYDWKELGSELEKVIEAIKIDSDVKEASIEALHASKAEDRDLFESTIRKRCKEFSTELFRNTADKVLQQIVNKILGL</sequence>
<organism evidence="2 3">
    <name type="scientific">Bacillus mycoides</name>
    <dbReference type="NCBI Taxonomy" id="1405"/>
    <lineage>
        <taxon>Bacteria</taxon>
        <taxon>Bacillati</taxon>
        <taxon>Bacillota</taxon>
        <taxon>Bacilli</taxon>
        <taxon>Bacillales</taxon>
        <taxon>Bacillaceae</taxon>
        <taxon>Bacillus</taxon>
        <taxon>Bacillus cereus group</taxon>
    </lineage>
</organism>
<evidence type="ECO:0000256" key="1">
    <source>
        <dbReference type="SAM" id="Phobius"/>
    </source>
</evidence>
<keyword evidence="1" id="KW-0472">Membrane</keyword>
<accession>A0A4U3A5J2</accession>
<dbReference type="Proteomes" id="UP000305524">
    <property type="component" value="Unassembled WGS sequence"/>
</dbReference>